<dbReference type="SUPFAM" id="SSF52091">
    <property type="entry name" value="SpoIIaa-like"/>
    <property type="match status" value="1"/>
</dbReference>
<keyword evidence="2" id="KW-1185">Reference proteome</keyword>
<dbReference type="PANTHER" id="PTHR33745">
    <property type="entry name" value="RSBT ANTAGONIST PROTEIN RSBS-RELATED"/>
    <property type="match status" value="1"/>
</dbReference>
<dbReference type="Proteomes" id="UP000315711">
    <property type="component" value="Unassembled WGS sequence"/>
</dbReference>
<dbReference type="OrthoDB" id="2624594at2"/>
<evidence type="ECO:0000313" key="1">
    <source>
        <dbReference type="EMBL" id="TWI57905.1"/>
    </source>
</evidence>
<gene>
    <name evidence="1" type="ORF">IQ10_01234</name>
</gene>
<accession>A0A562QMI0</accession>
<sequence length="249" mass="28535">MSFINSMPLPYFQIDQDFTILAASESAWSLFQPSDSLLHLIDEESQQKAKLLLFSKNILSIELVMKTIDSPYALIKLTCNWEKDKGHIICTKQDKEMERLIETVDKHRHRLAETNFELLEQKEQLEDYHARISELSLPLIPLSNEIVLIPIYGDVTKEIIDHTQARLLKDVYDSEAEKVLFDFHGVSSLTQEGILALGNMIESLSLFGTTSYIIGLNPNQTMMLHKIIPHIPVTYLKNLKYAISRFLGT</sequence>
<dbReference type="InterPro" id="IPR051932">
    <property type="entry name" value="Bact_StressResp_Reg"/>
</dbReference>
<reference evidence="1 2" key="1">
    <citation type="journal article" date="2015" name="Stand. Genomic Sci.">
        <title>Genomic Encyclopedia of Bacterial and Archaeal Type Strains, Phase III: the genomes of soil and plant-associated and newly described type strains.</title>
        <authorList>
            <person name="Whitman W.B."/>
            <person name="Woyke T."/>
            <person name="Klenk H.P."/>
            <person name="Zhou Y."/>
            <person name="Lilburn T.G."/>
            <person name="Beck B.J."/>
            <person name="De Vos P."/>
            <person name="Vandamme P."/>
            <person name="Eisen J.A."/>
            <person name="Garrity G."/>
            <person name="Hugenholtz P."/>
            <person name="Kyrpides N.C."/>
        </authorList>
    </citation>
    <scope>NUCLEOTIDE SEQUENCE [LARGE SCALE GENOMIC DNA]</scope>
    <source>
        <strain evidence="1 2">CGMCC 1.10116</strain>
    </source>
</reference>
<evidence type="ECO:0008006" key="3">
    <source>
        <dbReference type="Google" id="ProtNLM"/>
    </source>
</evidence>
<dbReference type="AlphaFoldDB" id="A0A562QMI0"/>
<dbReference type="EMBL" id="VLKZ01000003">
    <property type="protein sequence ID" value="TWI57905.1"/>
    <property type="molecule type" value="Genomic_DNA"/>
</dbReference>
<proteinExistence type="predicted"/>
<dbReference type="Gene3D" id="3.30.750.24">
    <property type="entry name" value="STAS domain"/>
    <property type="match status" value="1"/>
</dbReference>
<protein>
    <recommendedName>
        <fullName evidence="3">STAS domain-containing protein</fullName>
    </recommendedName>
</protein>
<evidence type="ECO:0000313" key="2">
    <source>
        <dbReference type="Proteomes" id="UP000315711"/>
    </source>
</evidence>
<name>A0A562QMI0_9BACI</name>
<organism evidence="1 2">
    <name type="scientific">Halalkalibacter nanhaiisediminis</name>
    <dbReference type="NCBI Taxonomy" id="688079"/>
    <lineage>
        <taxon>Bacteria</taxon>
        <taxon>Bacillati</taxon>
        <taxon>Bacillota</taxon>
        <taxon>Bacilli</taxon>
        <taxon>Bacillales</taxon>
        <taxon>Bacillaceae</taxon>
        <taxon>Halalkalibacter</taxon>
    </lineage>
</organism>
<dbReference type="PANTHER" id="PTHR33745:SF1">
    <property type="entry name" value="RSBT ANTAGONIST PROTEIN RSBS"/>
    <property type="match status" value="1"/>
</dbReference>
<comment type="caution">
    <text evidence="1">The sequence shown here is derived from an EMBL/GenBank/DDBJ whole genome shotgun (WGS) entry which is preliminary data.</text>
</comment>
<dbReference type="InterPro" id="IPR036513">
    <property type="entry name" value="STAS_dom_sf"/>
</dbReference>
<dbReference type="RefSeq" id="WP_144449590.1">
    <property type="nucleotide sequence ID" value="NZ_VLKZ01000003.1"/>
</dbReference>